<keyword evidence="2 7" id="KW-0533">Nickel</keyword>
<proteinExistence type="inferred from homology"/>
<dbReference type="FunFam" id="3.40.50.1450:FF:000002">
    <property type="entry name" value="Hydrogenase 1 maturation protease"/>
    <property type="match status" value="1"/>
</dbReference>
<dbReference type="InterPro" id="IPR000671">
    <property type="entry name" value="Peptidase_A31"/>
</dbReference>
<dbReference type="PRINTS" id="PR00446">
    <property type="entry name" value="HYDRGNUPTAKE"/>
</dbReference>
<dbReference type="OrthoDB" id="9792731at2"/>
<evidence type="ECO:0000256" key="3">
    <source>
        <dbReference type="ARBA" id="ARBA00022670"/>
    </source>
</evidence>
<comment type="similarity">
    <text evidence="1">Belongs to the peptidase A31 family.</text>
</comment>
<reference evidence="8 9" key="1">
    <citation type="submission" date="2019-11" db="EMBL/GenBank/DDBJ databases">
        <title>Whole-genome sequence of the anaerobic purple sulfur bacterium Allochromatium palmeri DSM 15591.</title>
        <authorList>
            <person name="Kyndt J.A."/>
            <person name="Meyer T.E."/>
        </authorList>
    </citation>
    <scope>NUCLEOTIDE SEQUENCE [LARGE SCALE GENOMIC DNA]</scope>
    <source>
        <strain evidence="8 9">DSM 15591</strain>
    </source>
</reference>
<evidence type="ECO:0000313" key="9">
    <source>
        <dbReference type="Proteomes" id="UP000434044"/>
    </source>
</evidence>
<gene>
    <name evidence="8" type="primary">hybD</name>
    <name evidence="8" type="ORF">GJ668_04545</name>
</gene>
<dbReference type="InterPro" id="IPR004419">
    <property type="entry name" value="Pept_A31_hyd_express"/>
</dbReference>
<dbReference type="PANTHER" id="PTHR30302">
    <property type="entry name" value="HYDROGENASE 1 MATURATION PROTEASE"/>
    <property type="match status" value="1"/>
</dbReference>
<evidence type="ECO:0000313" key="8">
    <source>
        <dbReference type="EMBL" id="MTW20365.1"/>
    </source>
</evidence>
<feature type="binding site" evidence="7">
    <location>
        <position position="78"/>
    </location>
    <ligand>
        <name>Ni(2+)</name>
        <dbReference type="ChEBI" id="CHEBI:49786"/>
    </ligand>
</feature>
<dbReference type="Pfam" id="PF01750">
    <property type="entry name" value="HycI"/>
    <property type="match status" value="1"/>
</dbReference>
<organism evidence="8 9">
    <name type="scientific">Allochromatium palmeri</name>
    <dbReference type="NCBI Taxonomy" id="231048"/>
    <lineage>
        <taxon>Bacteria</taxon>
        <taxon>Pseudomonadati</taxon>
        <taxon>Pseudomonadota</taxon>
        <taxon>Gammaproteobacteria</taxon>
        <taxon>Chromatiales</taxon>
        <taxon>Chromatiaceae</taxon>
        <taxon>Allochromatium</taxon>
    </lineage>
</organism>
<dbReference type="EMBL" id="WNKT01000006">
    <property type="protein sequence ID" value="MTW20365.1"/>
    <property type="molecule type" value="Genomic_DNA"/>
</dbReference>
<dbReference type="CDD" id="cd06062">
    <property type="entry name" value="H2MP_MemB-H2up"/>
    <property type="match status" value="1"/>
</dbReference>
<dbReference type="InterPro" id="IPR023430">
    <property type="entry name" value="Pept_HybD-like_dom_sf"/>
</dbReference>
<evidence type="ECO:0000256" key="7">
    <source>
        <dbReference type="PIRSR" id="PIRSR604419-1"/>
    </source>
</evidence>
<evidence type="ECO:0000256" key="6">
    <source>
        <dbReference type="ARBA" id="ARBA00022801"/>
    </source>
</evidence>
<evidence type="ECO:0000256" key="1">
    <source>
        <dbReference type="ARBA" id="ARBA00006814"/>
    </source>
</evidence>
<dbReference type="GO" id="GO:0004190">
    <property type="term" value="F:aspartic-type endopeptidase activity"/>
    <property type="evidence" value="ECO:0007669"/>
    <property type="project" value="UniProtKB-KW"/>
</dbReference>
<dbReference type="Proteomes" id="UP000434044">
    <property type="component" value="Unassembled WGS sequence"/>
</dbReference>
<dbReference type="GO" id="GO:0008047">
    <property type="term" value="F:enzyme activator activity"/>
    <property type="evidence" value="ECO:0007669"/>
    <property type="project" value="InterPro"/>
</dbReference>
<sequence>MAGEGRGEGEARQDSAPNVLLLGIGNVLWADEGFGVRVIEEIARRYRFGPTVRLLDGGTQGIYLVDDIRWAEVLVVFDAVDYGLTPGTLKRVEGDEVPKFMGAKKMSLHQTGFQEVLALADLLGDYPRHLLLIGVQPVELDDFGGSLRPEVKAQIEPAIGLAREYLEAFGVVWEDCEASESADYRDLPHPSLGLEVYESGRPCMDAV</sequence>
<evidence type="ECO:0000256" key="5">
    <source>
        <dbReference type="ARBA" id="ARBA00022750"/>
    </source>
</evidence>
<dbReference type="NCBIfam" id="TIGR00140">
    <property type="entry name" value="hupD"/>
    <property type="match status" value="1"/>
</dbReference>
<name>A0A6N8E889_9GAMM</name>
<keyword evidence="9" id="KW-1185">Reference proteome</keyword>
<evidence type="ECO:0000256" key="4">
    <source>
        <dbReference type="ARBA" id="ARBA00022723"/>
    </source>
</evidence>
<accession>A0A6N8E889</accession>
<feature type="binding site" evidence="7">
    <location>
        <position position="109"/>
    </location>
    <ligand>
        <name>Ni(2+)</name>
        <dbReference type="ChEBI" id="CHEBI:49786"/>
    </ligand>
</feature>
<keyword evidence="4 7" id="KW-0479">Metal-binding</keyword>
<keyword evidence="6" id="KW-0378">Hydrolase</keyword>
<feature type="binding site" evidence="7">
    <location>
        <position position="32"/>
    </location>
    <ligand>
        <name>Ni(2+)</name>
        <dbReference type="ChEBI" id="CHEBI:49786"/>
    </ligand>
</feature>
<dbReference type="AlphaFoldDB" id="A0A6N8E889"/>
<keyword evidence="3" id="KW-0645">Protease</keyword>
<dbReference type="Gene3D" id="3.40.50.1450">
    <property type="entry name" value="HybD-like"/>
    <property type="match status" value="1"/>
</dbReference>
<dbReference type="NCBIfam" id="TIGR00072">
    <property type="entry name" value="hydrog_prot"/>
    <property type="match status" value="1"/>
</dbReference>
<dbReference type="SUPFAM" id="SSF53163">
    <property type="entry name" value="HybD-like"/>
    <property type="match status" value="1"/>
</dbReference>
<protein>
    <submittedName>
        <fullName evidence="8">HyaD/HybD family hydrogenase maturation endopeptidase</fullName>
    </submittedName>
</protein>
<keyword evidence="5" id="KW-0064">Aspartyl protease</keyword>
<dbReference type="GO" id="GO:0016485">
    <property type="term" value="P:protein processing"/>
    <property type="evidence" value="ECO:0007669"/>
    <property type="project" value="InterPro"/>
</dbReference>
<dbReference type="GO" id="GO:0046872">
    <property type="term" value="F:metal ion binding"/>
    <property type="evidence" value="ECO:0007669"/>
    <property type="project" value="UniProtKB-KW"/>
</dbReference>
<dbReference type="PANTHER" id="PTHR30302:SF1">
    <property type="entry name" value="HYDROGENASE 2 MATURATION PROTEASE"/>
    <property type="match status" value="1"/>
</dbReference>
<evidence type="ECO:0000256" key="2">
    <source>
        <dbReference type="ARBA" id="ARBA00022596"/>
    </source>
</evidence>
<comment type="caution">
    <text evidence="8">The sequence shown here is derived from an EMBL/GenBank/DDBJ whole genome shotgun (WGS) entry which is preliminary data.</text>
</comment>